<accession>A0A8X7TC72</accession>
<gene>
    <name evidence="2" type="ORF">FOB60_002251</name>
</gene>
<name>A0A8X7TC72_CANPA</name>
<dbReference type="InterPro" id="IPR004354">
    <property type="entry name" value="Meiotic_Rec114"/>
</dbReference>
<proteinExistence type="predicted"/>
<feature type="region of interest" description="Disordered" evidence="1">
    <location>
        <begin position="224"/>
        <end position="249"/>
    </location>
</feature>
<evidence type="ECO:0000313" key="3">
    <source>
        <dbReference type="Proteomes" id="UP000590412"/>
    </source>
</evidence>
<organism evidence="2 3">
    <name type="scientific">Candida parapsilosis</name>
    <name type="common">Yeast</name>
    <dbReference type="NCBI Taxonomy" id="5480"/>
    <lineage>
        <taxon>Eukaryota</taxon>
        <taxon>Fungi</taxon>
        <taxon>Dikarya</taxon>
        <taxon>Ascomycota</taxon>
        <taxon>Saccharomycotina</taxon>
        <taxon>Pichiomycetes</taxon>
        <taxon>Debaryomycetaceae</taxon>
        <taxon>Candida/Lodderomyces clade</taxon>
        <taxon>Candida</taxon>
    </lineage>
</organism>
<dbReference type="GO" id="GO:0007131">
    <property type="term" value="P:reciprocal meiotic recombination"/>
    <property type="evidence" value="ECO:0007669"/>
    <property type="project" value="InterPro"/>
</dbReference>
<comment type="caution">
    <text evidence="2">The sequence shown here is derived from an EMBL/GenBank/DDBJ whole genome shotgun (WGS) entry which is preliminary data.</text>
</comment>
<dbReference type="Pfam" id="PF03525">
    <property type="entry name" value="Meiotic_rec114"/>
    <property type="match status" value="1"/>
</dbReference>
<sequence length="383" mass="43698">MTAITTPVIHNFTLKKYSKFDHDKWIHQPYRTDLSITFIETATINNKDVDVIVHWKGSSIDKFTLFLTDKVKTSVLVKSPNIGVKQCIVSTDNLILRFQISLVDDAEFEKCRQFLQSKFQQTSGLNTIDGSTRQVQDISSQVRQEMKQLASFSSNTINSLASEQLLNIVSFSQPAPVAIGNEESMFDLQSQILSQKQSQPQVSLHQSEQKQTQRLAELSPQNIQGSQTAIQSQNTWQAQEIGTSQQEPQMQNPLTLQQLQQQFLKWQQNLVQQSHGYRVLPQSPLHCAFPIESYNLSQSPPELQQHRVLQQSQFYVQEPQNPTHALDTSTSSTNQVPNITINDLVELETLSDSQLNALIHRQCQSVQFRDFVKRLDKIMEKNS</sequence>
<dbReference type="EMBL" id="JABWAB010000003">
    <property type="protein sequence ID" value="KAF6057696.1"/>
    <property type="molecule type" value="Genomic_DNA"/>
</dbReference>
<dbReference type="AlphaFoldDB" id="A0A8X7TC72"/>
<protein>
    <submittedName>
        <fullName evidence="2">Uncharacterized protein</fullName>
    </submittedName>
</protein>
<feature type="compositionally biased region" description="Polar residues" evidence="1">
    <location>
        <begin position="224"/>
        <end position="248"/>
    </location>
</feature>
<reference evidence="2" key="1">
    <citation type="submission" date="2020-03" db="EMBL/GenBank/DDBJ databases">
        <title>FDA dAtabase for Regulatory Grade micrObial Sequences (FDA-ARGOS): Supporting development and validation of Infectious Disease Dx tests.</title>
        <authorList>
            <person name="Campos J."/>
            <person name="Goldberg B."/>
            <person name="Tallon L."/>
            <person name="Sadzewicz L."/>
            <person name="Vavikolanu K."/>
            <person name="Mehta A."/>
            <person name="Aluvathingal J."/>
            <person name="Nadendla S."/>
            <person name="Nandy P."/>
            <person name="Geyer C."/>
            <person name="Yan Y."/>
            <person name="Sichtig H."/>
        </authorList>
    </citation>
    <scope>NUCLEOTIDE SEQUENCE [LARGE SCALE GENOMIC DNA]</scope>
    <source>
        <strain evidence="2">FDAARGOS_652</strain>
    </source>
</reference>
<dbReference type="Proteomes" id="UP000590412">
    <property type="component" value="Unassembled WGS sequence"/>
</dbReference>
<evidence type="ECO:0000256" key="1">
    <source>
        <dbReference type="SAM" id="MobiDB-lite"/>
    </source>
</evidence>
<evidence type="ECO:0000313" key="2">
    <source>
        <dbReference type="EMBL" id="KAF6057696.1"/>
    </source>
</evidence>
<dbReference type="OrthoDB" id="4025959at2759"/>